<reference evidence="1 2" key="1">
    <citation type="submission" date="2019-02" db="EMBL/GenBank/DDBJ databases">
        <title>Genomic Encyclopedia of Archaeal and Bacterial Type Strains, Phase II (KMG-II): from individual species to whole genera.</title>
        <authorList>
            <person name="Goeker M."/>
        </authorList>
    </citation>
    <scope>NUCLEOTIDE SEQUENCE [LARGE SCALE GENOMIC DNA]</scope>
    <source>
        <strain evidence="1 2">DSM 18101</strain>
    </source>
</reference>
<organism evidence="1 2">
    <name type="scientific">Edaphobacter modestus</name>
    <dbReference type="NCBI Taxonomy" id="388466"/>
    <lineage>
        <taxon>Bacteria</taxon>
        <taxon>Pseudomonadati</taxon>
        <taxon>Acidobacteriota</taxon>
        <taxon>Terriglobia</taxon>
        <taxon>Terriglobales</taxon>
        <taxon>Acidobacteriaceae</taxon>
        <taxon>Edaphobacter</taxon>
    </lineage>
</organism>
<evidence type="ECO:0008006" key="3">
    <source>
        <dbReference type="Google" id="ProtNLM"/>
    </source>
</evidence>
<sequence>MGHRFYRIVRGMQSLTFTPGLAFLSSDSPTAPPWTVVFEDEGIAGYFYACDRSQTTHEESILDAMLIYNVDALAKSDAQLERPEAERIAAVEWSRDGLRAVLYLDGTPQGLYDFRERAGYCRMNFPNFLEEKGDTWRKSSHAWSEAAIQRFESELYGMAGSSDANG</sequence>
<dbReference type="AlphaFoldDB" id="A0A4Q7YW94"/>
<accession>A0A4Q7YW94</accession>
<evidence type="ECO:0000313" key="1">
    <source>
        <dbReference type="EMBL" id="RZU41654.1"/>
    </source>
</evidence>
<dbReference type="EMBL" id="SHKW01000001">
    <property type="protein sequence ID" value="RZU41654.1"/>
    <property type="molecule type" value="Genomic_DNA"/>
</dbReference>
<gene>
    <name evidence="1" type="ORF">BDD14_3180</name>
</gene>
<evidence type="ECO:0000313" key="2">
    <source>
        <dbReference type="Proteomes" id="UP000292958"/>
    </source>
</evidence>
<dbReference type="Pfam" id="PF10008">
    <property type="entry name" value="DUF2251"/>
    <property type="match status" value="1"/>
</dbReference>
<protein>
    <recommendedName>
        <fullName evidence="3">DUF2251 domain-containing protein</fullName>
    </recommendedName>
</protein>
<name>A0A4Q7YW94_9BACT</name>
<keyword evidence="2" id="KW-1185">Reference proteome</keyword>
<proteinExistence type="predicted"/>
<dbReference type="InterPro" id="IPR014449">
    <property type="entry name" value="UCP007050_HI0931"/>
</dbReference>
<dbReference type="Proteomes" id="UP000292958">
    <property type="component" value="Unassembled WGS sequence"/>
</dbReference>
<comment type="caution">
    <text evidence="1">The sequence shown here is derived from an EMBL/GenBank/DDBJ whole genome shotgun (WGS) entry which is preliminary data.</text>
</comment>